<proteinExistence type="predicted"/>
<geneLocation type="plasmid" evidence="2">
    <name>psmr5</name>
</geneLocation>
<keyword evidence="1" id="KW-0614">Plasmid</keyword>
<evidence type="ECO:0000313" key="1">
    <source>
        <dbReference type="EMBL" id="ARM86155.1"/>
    </source>
</evidence>
<accession>A0A1W6KFD2</accession>
<sequence length="71" mass="7940">MATATATELERTFRLGATDLPDLDPDLTPEQILEAYKEQYPNLRYGKVQEVGIEGDVLVYQLVPAEFKPNG</sequence>
<reference evidence="1 2" key="1">
    <citation type="submission" date="2017-04" db="EMBL/GenBank/DDBJ databases">
        <title>Genome Sequence of Marinobacter salarius strain SMR5 Isolated from a culture of the Diatom Skeletonema marinoi.</title>
        <authorList>
            <person name="Topel M."/>
            <person name="Pinder M.I.M."/>
            <person name="Johansson O.N."/>
            <person name="Kourtchenko O."/>
            <person name="Godhe A."/>
            <person name="Clarke A.K."/>
        </authorList>
    </citation>
    <scope>NUCLEOTIDE SEQUENCE [LARGE SCALE GENOMIC DNA]</scope>
    <source>
        <strain evidence="1 2">SMR5</strain>
        <plasmid evidence="2">Plasmid psmr5</plasmid>
    </source>
</reference>
<evidence type="ECO:0000313" key="2">
    <source>
        <dbReference type="Proteomes" id="UP000193100"/>
    </source>
</evidence>
<dbReference type="Pfam" id="PF14454">
    <property type="entry name" value="Prok_Ub"/>
    <property type="match status" value="1"/>
</dbReference>
<organism evidence="1 2">
    <name type="scientific">Marinobacter salarius</name>
    <dbReference type="NCBI Taxonomy" id="1420917"/>
    <lineage>
        <taxon>Bacteria</taxon>
        <taxon>Pseudomonadati</taxon>
        <taxon>Pseudomonadota</taxon>
        <taxon>Gammaproteobacteria</taxon>
        <taxon>Pseudomonadales</taxon>
        <taxon>Marinobacteraceae</taxon>
        <taxon>Marinobacter</taxon>
    </lineage>
</organism>
<dbReference type="AlphaFoldDB" id="A0A1W6KFD2"/>
<dbReference type="InterPro" id="IPR032866">
    <property type="entry name" value="Prok_Ub"/>
</dbReference>
<protein>
    <submittedName>
        <fullName evidence="1">Prokaryotic Ubiquitin</fullName>
    </submittedName>
</protein>
<dbReference type="RefSeq" id="WP_085682120.1">
    <property type="nucleotide sequence ID" value="NZ_CP020932.1"/>
</dbReference>
<dbReference type="EMBL" id="CP020932">
    <property type="protein sequence ID" value="ARM86155.1"/>
    <property type="molecule type" value="Genomic_DNA"/>
</dbReference>
<name>A0A1W6KFD2_9GAMM</name>
<gene>
    <name evidence="1" type="ORF">MARSALSMR5_04135</name>
</gene>
<dbReference type="Proteomes" id="UP000193100">
    <property type="component" value="Plasmid pSMR5"/>
</dbReference>
<dbReference type="GeneID" id="77258041"/>